<dbReference type="Gene3D" id="1.20.1250.20">
    <property type="entry name" value="MFS general substrate transporter like domains"/>
    <property type="match status" value="2"/>
</dbReference>
<sequence length="392" mass="39585">MPLLLLAYLAFLAIALPDGLLGVSWPSMSASVGQPLGALGLILPFAVASTMLSSTSTGALLARIGFGRILAGSIALSAAALLGQSLAPTFWVIVLTAVLLSAGSGAVDTALNAFAARRFDARQISWLHAVYALGAAAGPVLFVLMSRAGISWRGTFASVAGALALLALLFALTVRRWPPPPRPGPQASPAPRTWGRSRFGLPAAGWWGASMFATQAGVESGTALWAYVFLTEARAVPPAAAAATVSAYWLALLVGRVVLGPVANRTGAPRVLVGCLAGMVVSATLLLVPGPVALVGIVGMGLCAAPLFPLLTLTTPDRVGSDFSDRAIGLQGAASAAGAATFPALIGLLIGPVGTGVVAPCLLVLVLGNVGLFAWTTSRSAKRRRSVPAASG</sequence>
<evidence type="ECO:0000313" key="9">
    <source>
        <dbReference type="EMBL" id="CAA9296857.1"/>
    </source>
</evidence>
<protein>
    <recommendedName>
        <fullName evidence="8">Major facilitator superfamily (MFS) profile domain-containing protein</fullName>
    </recommendedName>
</protein>
<evidence type="ECO:0000256" key="7">
    <source>
        <dbReference type="SAM" id="Phobius"/>
    </source>
</evidence>
<keyword evidence="4 7" id="KW-0812">Transmembrane</keyword>
<keyword evidence="6 7" id="KW-0472">Membrane</keyword>
<dbReference type="Pfam" id="PF07690">
    <property type="entry name" value="MFS_1"/>
    <property type="match status" value="1"/>
</dbReference>
<dbReference type="InterPro" id="IPR036259">
    <property type="entry name" value="MFS_trans_sf"/>
</dbReference>
<proteinExistence type="inferred from homology"/>
<evidence type="ECO:0000256" key="5">
    <source>
        <dbReference type="ARBA" id="ARBA00022989"/>
    </source>
</evidence>
<feature type="domain" description="Major facilitator superfamily (MFS) profile" evidence="8">
    <location>
        <begin position="3"/>
        <end position="386"/>
    </location>
</feature>
<gene>
    <name evidence="9" type="ORF">AVDCRST_MAG61-777</name>
</gene>
<feature type="transmembrane region" description="Helical" evidence="7">
    <location>
        <begin position="150"/>
        <end position="172"/>
    </location>
</feature>
<organism evidence="9">
    <name type="scientific">uncultured Friedmanniella sp</name>
    <dbReference type="NCBI Taxonomy" id="335381"/>
    <lineage>
        <taxon>Bacteria</taxon>
        <taxon>Bacillati</taxon>
        <taxon>Actinomycetota</taxon>
        <taxon>Actinomycetes</taxon>
        <taxon>Propionibacteriales</taxon>
        <taxon>Nocardioidaceae</taxon>
        <taxon>Friedmanniella</taxon>
        <taxon>environmental samples</taxon>
    </lineage>
</organism>
<feature type="transmembrane region" description="Helical" evidence="7">
    <location>
        <begin position="32"/>
        <end position="53"/>
    </location>
</feature>
<feature type="transmembrane region" description="Helical" evidence="7">
    <location>
        <begin position="294"/>
        <end position="315"/>
    </location>
</feature>
<feature type="transmembrane region" description="Helical" evidence="7">
    <location>
        <begin position="65"/>
        <end position="84"/>
    </location>
</feature>
<evidence type="ECO:0000259" key="8">
    <source>
        <dbReference type="PROSITE" id="PS50850"/>
    </source>
</evidence>
<evidence type="ECO:0000256" key="1">
    <source>
        <dbReference type="ARBA" id="ARBA00004651"/>
    </source>
</evidence>
<reference evidence="9" key="1">
    <citation type="submission" date="2020-02" db="EMBL/GenBank/DDBJ databases">
        <authorList>
            <person name="Meier V. D."/>
        </authorList>
    </citation>
    <scope>NUCLEOTIDE SEQUENCE</scope>
    <source>
        <strain evidence="9">AVDCRST_MAG61</strain>
    </source>
</reference>
<dbReference type="InterPro" id="IPR051788">
    <property type="entry name" value="MFS_Transporter"/>
</dbReference>
<evidence type="ECO:0000256" key="2">
    <source>
        <dbReference type="ARBA" id="ARBA00008335"/>
    </source>
</evidence>
<accession>A0A6J4K670</accession>
<name>A0A6J4K670_9ACTN</name>
<dbReference type="GO" id="GO:0005886">
    <property type="term" value="C:plasma membrane"/>
    <property type="evidence" value="ECO:0007669"/>
    <property type="project" value="UniProtKB-SubCell"/>
</dbReference>
<evidence type="ECO:0000256" key="6">
    <source>
        <dbReference type="ARBA" id="ARBA00023136"/>
    </source>
</evidence>
<dbReference type="InterPro" id="IPR020846">
    <property type="entry name" value="MFS_dom"/>
</dbReference>
<evidence type="ECO:0000256" key="4">
    <source>
        <dbReference type="ARBA" id="ARBA00022692"/>
    </source>
</evidence>
<dbReference type="AlphaFoldDB" id="A0A6J4K670"/>
<dbReference type="EMBL" id="CADCTT010000100">
    <property type="protein sequence ID" value="CAA9296857.1"/>
    <property type="molecule type" value="Genomic_DNA"/>
</dbReference>
<dbReference type="PANTHER" id="PTHR23514:SF3">
    <property type="entry name" value="BYPASS OF STOP CODON PROTEIN 6"/>
    <property type="match status" value="1"/>
</dbReference>
<keyword evidence="5 7" id="KW-1133">Transmembrane helix</keyword>
<feature type="transmembrane region" description="Helical" evidence="7">
    <location>
        <begin position="199"/>
        <end position="218"/>
    </location>
</feature>
<dbReference type="SUPFAM" id="SSF103473">
    <property type="entry name" value="MFS general substrate transporter"/>
    <property type="match status" value="1"/>
</dbReference>
<comment type="subcellular location">
    <subcellularLocation>
        <location evidence="1">Cell membrane</location>
        <topology evidence="1">Multi-pass membrane protein</topology>
    </subcellularLocation>
</comment>
<feature type="transmembrane region" description="Helical" evidence="7">
    <location>
        <begin position="238"/>
        <end position="259"/>
    </location>
</feature>
<feature type="transmembrane region" description="Helical" evidence="7">
    <location>
        <begin position="357"/>
        <end position="375"/>
    </location>
</feature>
<evidence type="ECO:0000256" key="3">
    <source>
        <dbReference type="ARBA" id="ARBA00022448"/>
    </source>
</evidence>
<feature type="transmembrane region" description="Helical" evidence="7">
    <location>
        <begin position="327"/>
        <end position="351"/>
    </location>
</feature>
<comment type="similarity">
    <text evidence="2">Belongs to the major facilitator superfamily.</text>
</comment>
<feature type="transmembrane region" description="Helical" evidence="7">
    <location>
        <begin position="271"/>
        <end position="288"/>
    </location>
</feature>
<feature type="transmembrane region" description="Helical" evidence="7">
    <location>
        <begin position="126"/>
        <end position="144"/>
    </location>
</feature>
<dbReference type="GO" id="GO:0022857">
    <property type="term" value="F:transmembrane transporter activity"/>
    <property type="evidence" value="ECO:0007669"/>
    <property type="project" value="InterPro"/>
</dbReference>
<dbReference type="PROSITE" id="PS50850">
    <property type="entry name" value="MFS"/>
    <property type="match status" value="1"/>
</dbReference>
<feature type="transmembrane region" description="Helical" evidence="7">
    <location>
        <begin position="90"/>
        <end position="114"/>
    </location>
</feature>
<dbReference type="PANTHER" id="PTHR23514">
    <property type="entry name" value="BYPASS OF STOP CODON PROTEIN 6"/>
    <property type="match status" value="1"/>
</dbReference>
<dbReference type="InterPro" id="IPR011701">
    <property type="entry name" value="MFS"/>
</dbReference>
<keyword evidence="3" id="KW-0813">Transport</keyword>